<accession>A0A0N0RQP3</accession>
<dbReference type="RefSeq" id="WP_054407399.1">
    <property type="nucleotide sequence ID" value="NZ_FOYA01000007.1"/>
</dbReference>
<dbReference type="OrthoDB" id="1246551at2"/>
<evidence type="ECO:0000313" key="1">
    <source>
        <dbReference type="EMBL" id="KOS05980.1"/>
    </source>
</evidence>
<dbReference type="STRING" id="1202724.AM493_07975"/>
<reference evidence="1 2" key="1">
    <citation type="submission" date="2015-08" db="EMBL/GenBank/DDBJ databases">
        <title>Whole genome sequence of Flavobacterium akiainvivens IK-1T, from decaying Wikstroemia oahuensis, an endemic Hawaiian shrub.</title>
        <authorList>
            <person name="Wan X."/>
            <person name="Hou S."/>
            <person name="Saito J."/>
            <person name="Donachie S."/>
        </authorList>
    </citation>
    <scope>NUCLEOTIDE SEQUENCE [LARGE SCALE GENOMIC DNA]</scope>
    <source>
        <strain evidence="1 2">IK-1</strain>
    </source>
</reference>
<name>A0A0N0RQP3_9FLAO</name>
<dbReference type="AlphaFoldDB" id="A0A0N0RQP3"/>
<comment type="caution">
    <text evidence="1">The sequence shown here is derived from an EMBL/GenBank/DDBJ whole genome shotgun (WGS) entry which is preliminary data.</text>
</comment>
<organism evidence="1 2">
    <name type="scientific">Flavobacterium akiainvivens</name>
    <dbReference type="NCBI Taxonomy" id="1202724"/>
    <lineage>
        <taxon>Bacteria</taxon>
        <taxon>Pseudomonadati</taxon>
        <taxon>Bacteroidota</taxon>
        <taxon>Flavobacteriia</taxon>
        <taxon>Flavobacteriales</taxon>
        <taxon>Flavobacteriaceae</taxon>
        <taxon>Flavobacterium</taxon>
    </lineage>
</organism>
<evidence type="ECO:0000313" key="2">
    <source>
        <dbReference type="Proteomes" id="UP000037755"/>
    </source>
</evidence>
<sequence length="224" mass="25691">MKILPIALAAIFSLEAYSQTDAQVDSLSLAVCATFNASTATTHEDKIDEALLQNLEPFLLKFSVLLLDEDKSAEFNKRFEARMNKNCPSIFQHELSDTEKLNGAPEYIEKISTQNLNKKSCRNLLKNSDFYYFDGIENIDVSIKNNTYLEKFADGSYSKLAFEWTGDCTFDLIFIESNHPKRKYYSKKGEIYHYTIYDNYEGTYKIWSQASDGPIVSLKLNVKQ</sequence>
<keyword evidence="2" id="KW-1185">Reference proteome</keyword>
<dbReference type="Proteomes" id="UP000037755">
    <property type="component" value="Unassembled WGS sequence"/>
</dbReference>
<protein>
    <submittedName>
        <fullName evidence="1">Uncharacterized protein</fullName>
    </submittedName>
</protein>
<proteinExistence type="predicted"/>
<dbReference type="EMBL" id="LIYD01000005">
    <property type="protein sequence ID" value="KOS05980.1"/>
    <property type="molecule type" value="Genomic_DNA"/>
</dbReference>
<dbReference type="PATRIC" id="fig|1202724.3.peg.1657"/>
<gene>
    <name evidence="1" type="ORF">AM493_07975</name>
</gene>